<comment type="similarity">
    <text evidence="2 9">Belongs to the membrane fusion protein (MFP) (TC 8.A.1) family.</text>
</comment>
<evidence type="ECO:0000313" key="12">
    <source>
        <dbReference type="EMBL" id="TLM78413.1"/>
    </source>
</evidence>
<dbReference type="Proteomes" id="UP000306791">
    <property type="component" value="Unassembled WGS sequence"/>
</dbReference>
<gene>
    <name evidence="12" type="ORF">FDY93_06380</name>
</gene>
<keyword evidence="7 9" id="KW-1133">Transmembrane helix</keyword>
<evidence type="ECO:0000256" key="4">
    <source>
        <dbReference type="ARBA" id="ARBA00022475"/>
    </source>
</evidence>
<feature type="transmembrane region" description="Helical" evidence="9">
    <location>
        <begin position="57"/>
        <end position="74"/>
    </location>
</feature>
<evidence type="ECO:0000256" key="5">
    <source>
        <dbReference type="ARBA" id="ARBA00022519"/>
    </source>
</evidence>
<accession>A0ABY2UKD3</accession>
<dbReference type="InterPro" id="IPR050739">
    <property type="entry name" value="MFP"/>
</dbReference>
<dbReference type="InterPro" id="IPR058982">
    <property type="entry name" value="Beta-barrel_AprE"/>
</dbReference>
<dbReference type="RefSeq" id="WP_138234909.1">
    <property type="nucleotide sequence ID" value="NZ_CP185860.1"/>
</dbReference>
<dbReference type="InterPro" id="IPR010129">
    <property type="entry name" value="T1SS_HlyD"/>
</dbReference>
<dbReference type="NCBIfam" id="TIGR01843">
    <property type="entry name" value="type_I_hlyD"/>
    <property type="match status" value="1"/>
</dbReference>
<feature type="coiled-coil region" evidence="10">
    <location>
        <begin position="221"/>
        <end position="263"/>
    </location>
</feature>
<sequence>MTSVPPVSQSPESAISRANTAPQEAANIAILEADFHNAGAHYCEGSDEARLSQSRRVIWVFFLLLASFITWSYFAKVDEVSKGAGKVIPTSRAQVIQSLEGGILARLNVAEGDIVEQGEVLAQLDPTKIRSNVEESEARYRAALANAARLSAEVNGTELKFPEALSNYQDLILKEKRLYQTRQKSLQDSLFSLKEARDLIQSELSITRDLVKSGAASNVEVLRLSRQKSELDLKIKDVQSEYMVRAREELANVSAEVEALSSIIEGRADSLTRLTLKSPVRGIVKDIEVTTIGGVIPPNGRLMEIVPLDDRLLIEAKISPRDIAFIHPGQDAKVKITAYDYSVYGGLDGKVTMISPDTIQDETKPGEYFYHVLILTDADALINRDGKEFPIVPGMVATVDVKTGSKTIYDYLVKPFNQAGEALRER</sequence>
<evidence type="ECO:0000256" key="6">
    <source>
        <dbReference type="ARBA" id="ARBA00022692"/>
    </source>
</evidence>
<dbReference type="PROSITE" id="PS00543">
    <property type="entry name" value="HLYD_FAMILY"/>
    <property type="match status" value="1"/>
</dbReference>
<keyword evidence="13" id="KW-1185">Reference proteome</keyword>
<dbReference type="PRINTS" id="PR01490">
    <property type="entry name" value="RTXTOXIND"/>
</dbReference>
<evidence type="ECO:0000256" key="8">
    <source>
        <dbReference type="ARBA" id="ARBA00023136"/>
    </source>
</evidence>
<evidence type="ECO:0000256" key="7">
    <source>
        <dbReference type="ARBA" id="ARBA00022989"/>
    </source>
</evidence>
<keyword evidence="6 9" id="KW-0812">Transmembrane</keyword>
<dbReference type="Gene3D" id="2.40.50.100">
    <property type="match status" value="1"/>
</dbReference>
<name>A0ABY2UKD3_9GAMM</name>
<comment type="caution">
    <text evidence="12">The sequence shown here is derived from an EMBL/GenBank/DDBJ whole genome shotgun (WGS) entry which is preliminary data.</text>
</comment>
<evidence type="ECO:0000256" key="10">
    <source>
        <dbReference type="SAM" id="Coils"/>
    </source>
</evidence>
<dbReference type="InterPro" id="IPR006144">
    <property type="entry name" value="Secretion_HlyD_CS"/>
</dbReference>
<dbReference type="PANTHER" id="PTHR30386">
    <property type="entry name" value="MEMBRANE FUSION SUBUNIT OF EMRAB-TOLC MULTIDRUG EFFLUX PUMP"/>
    <property type="match status" value="1"/>
</dbReference>
<evidence type="ECO:0000256" key="2">
    <source>
        <dbReference type="ARBA" id="ARBA00009477"/>
    </source>
</evidence>
<evidence type="ECO:0000256" key="1">
    <source>
        <dbReference type="ARBA" id="ARBA00004377"/>
    </source>
</evidence>
<keyword evidence="8 9" id="KW-0472">Membrane</keyword>
<evidence type="ECO:0000313" key="13">
    <source>
        <dbReference type="Proteomes" id="UP000306791"/>
    </source>
</evidence>
<organism evidence="12 13">
    <name type="scientific">Microbulbifer harenosus</name>
    <dbReference type="NCBI Taxonomy" id="2576840"/>
    <lineage>
        <taxon>Bacteria</taxon>
        <taxon>Pseudomonadati</taxon>
        <taxon>Pseudomonadota</taxon>
        <taxon>Gammaproteobacteria</taxon>
        <taxon>Cellvibrionales</taxon>
        <taxon>Microbulbiferaceae</taxon>
        <taxon>Microbulbifer</taxon>
    </lineage>
</organism>
<dbReference type="Gene3D" id="1.10.287.470">
    <property type="entry name" value="Helix hairpin bin"/>
    <property type="match status" value="1"/>
</dbReference>
<proteinExistence type="inferred from homology"/>
<protein>
    <recommendedName>
        <fullName evidence="9">Membrane fusion protein (MFP) family protein</fullName>
    </recommendedName>
</protein>
<evidence type="ECO:0000256" key="9">
    <source>
        <dbReference type="RuleBase" id="RU365093"/>
    </source>
</evidence>
<dbReference type="Gene3D" id="2.40.30.170">
    <property type="match status" value="1"/>
</dbReference>
<dbReference type="Pfam" id="PF26002">
    <property type="entry name" value="Beta-barrel_AprE"/>
    <property type="match status" value="1"/>
</dbReference>
<reference evidence="12 13" key="1">
    <citation type="submission" date="2019-05" db="EMBL/GenBank/DDBJ databases">
        <title>Microbulbifer harenosus sp. nov., an alginate-degrading bacterium isolated from coastal sand.</title>
        <authorList>
            <person name="Huang H."/>
            <person name="Mo K."/>
            <person name="Bao S."/>
        </authorList>
    </citation>
    <scope>NUCLEOTIDE SEQUENCE [LARGE SCALE GENOMIC DNA]</scope>
    <source>
        <strain evidence="12 13">HB161719</strain>
    </source>
</reference>
<dbReference type="SUPFAM" id="SSF111369">
    <property type="entry name" value="HlyD-like secretion proteins"/>
    <property type="match status" value="1"/>
</dbReference>
<keyword evidence="4 9" id="KW-1003">Cell membrane</keyword>
<evidence type="ECO:0000259" key="11">
    <source>
        <dbReference type="Pfam" id="PF26002"/>
    </source>
</evidence>
<keyword evidence="5 9" id="KW-0997">Cell inner membrane</keyword>
<keyword evidence="3 9" id="KW-0813">Transport</keyword>
<feature type="domain" description="AprE-like beta-barrel" evidence="11">
    <location>
        <begin position="312"/>
        <end position="404"/>
    </location>
</feature>
<comment type="subcellular location">
    <subcellularLocation>
        <location evidence="1 9">Cell inner membrane</location>
        <topology evidence="1 9">Single-pass membrane protein</topology>
    </subcellularLocation>
</comment>
<dbReference type="PANTHER" id="PTHR30386:SF26">
    <property type="entry name" value="TRANSPORT PROTEIN COMB"/>
    <property type="match status" value="1"/>
</dbReference>
<evidence type="ECO:0000256" key="3">
    <source>
        <dbReference type="ARBA" id="ARBA00022448"/>
    </source>
</evidence>
<keyword evidence="10" id="KW-0175">Coiled coil</keyword>
<dbReference type="EMBL" id="VANI01000006">
    <property type="protein sequence ID" value="TLM78413.1"/>
    <property type="molecule type" value="Genomic_DNA"/>
</dbReference>